<protein>
    <submittedName>
        <fullName evidence="1">Uncharacterized protein</fullName>
    </submittedName>
</protein>
<sequence>MEIAVNISIKYNLISPIKLAQHLFRVVRHMSIFGHIWTKVTYFYKLIGKCTIFSQNFLFFFKRQLKRRPLAAINSTHCYY</sequence>
<dbReference type="Proteomes" id="UP000196531">
    <property type="component" value="Unassembled WGS sequence"/>
</dbReference>
<organism evidence="1 2">
    <name type="scientific">Halobacteriovorax marinus</name>
    <dbReference type="NCBI Taxonomy" id="97084"/>
    <lineage>
        <taxon>Bacteria</taxon>
        <taxon>Pseudomonadati</taxon>
        <taxon>Bdellovibrionota</taxon>
        <taxon>Bacteriovoracia</taxon>
        <taxon>Bacteriovoracales</taxon>
        <taxon>Halobacteriovoraceae</taxon>
        <taxon>Halobacteriovorax</taxon>
    </lineage>
</organism>
<gene>
    <name evidence="1" type="ORF">A9Q84_12130</name>
</gene>
<evidence type="ECO:0000313" key="2">
    <source>
        <dbReference type="Proteomes" id="UP000196531"/>
    </source>
</evidence>
<accession>A0A1Y5FEQ9</accession>
<name>A0A1Y5FEQ9_9BACT</name>
<proteinExistence type="predicted"/>
<reference evidence="2" key="1">
    <citation type="journal article" date="2017" name="Proc. Natl. Acad. Sci. U.S.A.">
        <title>Simulation of Deepwater Horizon oil plume reveals substrate specialization within a complex community of hydrocarbon-degraders.</title>
        <authorList>
            <person name="Hu P."/>
            <person name="Dubinsky E.A."/>
            <person name="Probst A.J."/>
            <person name="Wang J."/>
            <person name="Sieber C.M.K."/>
            <person name="Tom L.M."/>
            <person name="Gardinali P."/>
            <person name="Banfield J.F."/>
            <person name="Atlas R.M."/>
            <person name="Andersen G.L."/>
        </authorList>
    </citation>
    <scope>NUCLEOTIDE SEQUENCE [LARGE SCALE GENOMIC DNA]</scope>
</reference>
<evidence type="ECO:0000313" key="1">
    <source>
        <dbReference type="EMBL" id="OUR97072.1"/>
    </source>
</evidence>
<dbReference type="EMBL" id="MAAO01000006">
    <property type="protein sequence ID" value="OUR97072.1"/>
    <property type="molecule type" value="Genomic_DNA"/>
</dbReference>
<comment type="caution">
    <text evidence="1">The sequence shown here is derived from an EMBL/GenBank/DDBJ whole genome shotgun (WGS) entry which is preliminary data.</text>
</comment>
<dbReference type="AlphaFoldDB" id="A0A1Y5FEQ9"/>